<dbReference type="PIRSF" id="PIRSF001112">
    <property type="entry name" value="Epoxide_hydrolase"/>
    <property type="match status" value="1"/>
</dbReference>
<dbReference type="SUPFAM" id="SSF53474">
    <property type="entry name" value="alpha/beta-Hydrolases"/>
    <property type="match status" value="1"/>
</dbReference>
<feature type="domain" description="Epoxide hydrolase N-terminal" evidence="5">
    <location>
        <begin position="17"/>
        <end position="122"/>
    </location>
</feature>
<keyword evidence="3 6" id="KW-0378">Hydrolase</keyword>
<keyword evidence="7" id="KW-1185">Reference proteome</keyword>
<gene>
    <name evidence="6" type="ORF">D5F53_14970</name>
</gene>
<evidence type="ECO:0000256" key="1">
    <source>
        <dbReference type="ARBA" id="ARBA00010088"/>
    </source>
</evidence>
<evidence type="ECO:0000256" key="3">
    <source>
        <dbReference type="ARBA" id="ARBA00022801"/>
    </source>
</evidence>
<evidence type="ECO:0000259" key="5">
    <source>
        <dbReference type="Pfam" id="PF06441"/>
    </source>
</evidence>
<dbReference type="Gene3D" id="3.40.50.1820">
    <property type="entry name" value="alpha/beta hydrolase"/>
    <property type="match status" value="1"/>
</dbReference>
<comment type="similarity">
    <text evidence="1">Belongs to the peptidase S33 family.</text>
</comment>
<dbReference type="AlphaFoldDB" id="A0A385TLF8"/>
<dbReference type="GO" id="GO:0097176">
    <property type="term" value="P:epoxide metabolic process"/>
    <property type="evidence" value="ECO:0007669"/>
    <property type="project" value="TreeGrafter"/>
</dbReference>
<name>A0A385TLF8_PAELA</name>
<dbReference type="KEGG" id="plw:D5F53_14970"/>
<sequence length="399" mass="44673">MPNHRNVSEYPRYEASVRPFHIHFPQQDIDDLRARIAKTRWLSQLPGGDWKRGIPVAYLKELADYWLNEYNWREYEHKLNMFPQFMMDIDGQPIHFLHVRSPEPDALPLIMTHSWPNTVAEFMNIIGPLSNPSAYGEDPKMAFHIVAPSIPGFAFSPFPQQADESPWSIKRVAGIWAELMHRLGYDVYGAHGNDAGALVSPELAILDAEHTIGVHITGGLVIPTGDPSELEGAGEEELAEMTHLAELFAGGSGYAPYLSNRPQTLSYGLHDSPVAALAYLAERYKEFDGWPKNKDEIPREPIQTDLLLTNATIYWLTETAASSSWTYYDGAAGMPTDQTKVPTGVSHGGGSIFRRIAEAKNHIVHWSNLKSGSHMVAMSDPDSLVKDIRAFFSKLHRQS</sequence>
<dbReference type="Pfam" id="PF06441">
    <property type="entry name" value="EHN"/>
    <property type="match status" value="1"/>
</dbReference>
<evidence type="ECO:0000313" key="7">
    <source>
        <dbReference type="Proteomes" id="UP000266552"/>
    </source>
</evidence>
<organism evidence="6 7">
    <name type="scientific">Paenibacillus lautus</name>
    <name type="common">Bacillus lautus</name>
    <dbReference type="NCBI Taxonomy" id="1401"/>
    <lineage>
        <taxon>Bacteria</taxon>
        <taxon>Bacillati</taxon>
        <taxon>Bacillota</taxon>
        <taxon>Bacilli</taxon>
        <taxon>Bacillales</taxon>
        <taxon>Paenibacillaceae</taxon>
        <taxon>Paenibacillus</taxon>
    </lineage>
</organism>
<dbReference type="InterPro" id="IPR000639">
    <property type="entry name" value="Epox_hydrolase-like"/>
</dbReference>
<dbReference type="SMR" id="A0A385TLF8"/>
<reference evidence="6 7" key="1">
    <citation type="submission" date="2018-09" db="EMBL/GenBank/DDBJ databases">
        <title>Genome Sequence of Paenibacillus lautus Strain E7593-69, Azo Dye-Degrading Bacteria, Isolated from Commercial Tattoo Inks.</title>
        <authorList>
            <person name="Nho S.W."/>
            <person name="Kim S.-J."/>
            <person name="Kweon O."/>
            <person name="Cerniglia C.E."/>
        </authorList>
    </citation>
    <scope>NUCLEOTIDE SEQUENCE [LARGE SCALE GENOMIC DNA]</scope>
    <source>
        <strain evidence="6 7">E7593-69</strain>
    </source>
</reference>
<keyword evidence="2" id="KW-0058">Aromatic hydrocarbons catabolism</keyword>
<dbReference type="PRINTS" id="PR00412">
    <property type="entry name" value="EPOXHYDRLASE"/>
</dbReference>
<feature type="active site" description="Proton donor" evidence="4">
    <location>
        <position position="374"/>
    </location>
</feature>
<proteinExistence type="inferred from homology"/>
<accession>A0A385TLF8</accession>
<evidence type="ECO:0000313" key="6">
    <source>
        <dbReference type="EMBL" id="AYB44493.1"/>
    </source>
</evidence>
<dbReference type="RefSeq" id="WP_119848385.1">
    <property type="nucleotide sequence ID" value="NZ_CP032412.1"/>
</dbReference>
<dbReference type="Proteomes" id="UP000266552">
    <property type="component" value="Chromosome"/>
</dbReference>
<evidence type="ECO:0000256" key="2">
    <source>
        <dbReference type="ARBA" id="ARBA00022797"/>
    </source>
</evidence>
<dbReference type="EMBL" id="CP032412">
    <property type="protein sequence ID" value="AYB44493.1"/>
    <property type="molecule type" value="Genomic_DNA"/>
</dbReference>
<dbReference type="PANTHER" id="PTHR21661:SF35">
    <property type="entry name" value="EPOXIDE HYDROLASE"/>
    <property type="match status" value="1"/>
</dbReference>
<protein>
    <submittedName>
        <fullName evidence="6">Epoxide hydrolase</fullName>
    </submittedName>
</protein>
<evidence type="ECO:0000256" key="4">
    <source>
        <dbReference type="PIRSR" id="PIRSR001112-1"/>
    </source>
</evidence>
<dbReference type="PANTHER" id="PTHR21661">
    <property type="entry name" value="EPOXIDE HYDROLASE 1-RELATED"/>
    <property type="match status" value="1"/>
</dbReference>
<dbReference type="InterPro" id="IPR010497">
    <property type="entry name" value="Epoxide_hydro_N"/>
</dbReference>
<feature type="active site" description="Proton donor" evidence="4">
    <location>
        <position position="327"/>
    </location>
</feature>
<dbReference type="InterPro" id="IPR029058">
    <property type="entry name" value="AB_hydrolase_fold"/>
</dbReference>
<dbReference type="InterPro" id="IPR016292">
    <property type="entry name" value="Epoxide_hydrolase"/>
</dbReference>
<dbReference type="GO" id="GO:0004301">
    <property type="term" value="F:epoxide hydrolase activity"/>
    <property type="evidence" value="ECO:0007669"/>
    <property type="project" value="TreeGrafter"/>
</dbReference>
<feature type="active site" description="Nucleophile" evidence="4">
    <location>
        <position position="194"/>
    </location>
</feature>